<evidence type="ECO:0000313" key="2">
    <source>
        <dbReference type="Proteomes" id="UP000215196"/>
    </source>
</evidence>
<dbReference type="REBASE" id="215769">
    <property type="entry name" value="Cta13490IIP"/>
</dbReference>
<dbReference type="Proteomes" id="UP000215196">
    <property type="component" value="Chromosome 1"/>
</dbReference>
<name>A0A239WJN6_9FLAO</name>
<dbReference type="KEGG" id="ctak:4412677_00334"/>
<evidence type="ECO:0000313" key="1">
    <source>
        <dbReference type="EMBL" id="SNV34632.1"/>
    </source>
</evidence>
<proteinExistence type="predicted"/>
<reference evidence="1 2" key="1">
    <citation type="submission" date="2017-06" db="EMBL/GenBank/DDBJ databases">
        <authorList>
            <consortium name="Pathogen Informatics"/>
        </authorList>
    </citation>
    <scope>NUCLEOTIDE SEQUENCE [LARGE SCALE GENOMIC DNA]</scope>
    <source>
        <strain evidence="1 2">NCTC13490</strain>
    </source>
</reference>
<dbReference type="RefSeq" id="WP_095069788.1">
    <property type="nucleotide sequence ID" value="NZ_LT906465.1"/>
</dbReference>
<dbReference type="EMBL" id="LT906465">
    <property type="protein sequence ID" value="SNV34632.1"/>
    <property type="molecule type" value="Genomic_DNA"/>
</dbReference>
<keyword evidence="2" id="KW-1185">Reference proteome</keyword>
<dbReference type="AlphaFoldDB" id="A0A239WJN6"/>
<gene>
    <name evidence="1" type="ORF">SAMEA4412677_00334</name>
</gene>
<protein>
    <submittedName>
        <fullName evidence="1">Uncharacterized protein</fullName>
    </submittedName>
</protein>
<organism evidence="1 2">
    <name type="scientific">Chryseobacterium taklimakanense</name>
    <dbReference type="NCBI Taxonomy" id="536441"/>
    <lineage>
        <taxon>Bacteria</taxon>
        <taxon>Pseudomonadati</taxon>
        <taxon>Bacteroidota</taxon>
        <taxon>Flavobacteriia</taxon>
        <taxon>Flavobacteriales</taxon>
        <taxon>Weeksellaceae</taxon>
        <taxon>Chryseobacterium group</taxon>
        <taxon>Chryseobacterium</taxon>
    </lineage>
</organism>
<sequence>MLPLDKDLQKPKSSLEEFRDIAIRVMDYLPNVISNSQEKGDYLIQSSLIAGSIKYLRPINRRIFIGDKAIFLEQYNKLLTVFDKIKKKESISEEDKIIIDRVVYTLQQSIGIGLDLLVNQNSARKHVGNRFEELIKTIFNSIGIANKRMILQIPYETEEGSKIYKCENDLIISPFDKVASHNNSIDEKEIVVSVKTTSKDRMGKMFIDKILLERFVEHPQKVIGIFLNDVQRKEDSNISFTLVSGLFMVYTKFLTELEGIYYLDPPPNALKEPYSRYMKRFSDLLADDLSVLLTS</sequence>
<accession>A0A239WJN6</accession>